<keyword evidence="8" id="KW-0675">Receptor</keyword>
<dbReference type="GO" id="GO:0005637">
    <property type="term" value="C:nuclear inner membrane"/>
    <property type="evidence" value="ECO:0007669"/>
    <property type="project" value="UniProtKB-SubCell"/>
</dbReference>
<feature type="transmembrane region" description="Helical" evidence="11">
    <location>
        <begin position="439"/>
        <end position="457"/>
    </location>
</feature>
<organism evidence="12 13">
    <name type="scientific">Ignelater luminosus</name>
    <name type="common">Cucubano</name>
    <name type="synonym">Pyrophorus luminosus</name>
    <dbReference type="NCBI Taxonomy" id="2038154"/>
    <lineage>
        <taxon>Eukaryota</taxon>
        <taxon>Metazoa</taxon>
        <taxon>Ecdysozoa</taxon>
        <taxon>Arthropoda</taxon>
        <taxon>Hexapoda</taxon>
        <taxon>Insecta</taxon>
        <taxon>Pterygota</taxon>
        <taxon>Neoptera</taxon>
        <taxon>Endopterygota</taxon>
        <taxon>Coleoptera</taxon>
        <taxon>Polyphaga</taxon>
        <taxon>Elateriformia</taxon>
        <taxon>Elateroidea</taxon>
        <taxon>Elateridae</taxon>
        <taxon>Agrypninae</taxon>
        <taxon>Pyrophorini</taxon>
        <taxon>Ignelater</taxon>
    </lineage>
</organism>
<dbReference type="FunFam" id="1.20.120.1630:FF:000013">
    <property type="entry name" value="Lamin-B receptor-like Protein"/>
    <property type="match status" value="1"/>
</dbReference>
<feature type="compositionally biased region" description="Basic and acidic residues" evidence="10">
    <location>
        <begin position="104"/>
        <end position="114"/>
    </location>
</feature>
<dbReference type="Pfam" id="PF01222">
    <property type="entry name" value="ERG4_ERG24"/>
    <property type="match status" value="1"/>
</dbReference>
<feature type="transmembrane region" description="Helical" evidence="11">
    <location>
        <begin position="302"/>
        <end position="324"/>
    </location>
</feature>
<evidence type="ECO:0000256" key="7">
    <source>
        <dbReference type="ARBA" id="ARBA00023136"/>
    </source>
</evidence>
<keyword evidence="9" id="KW-0539">Nucleus</keyword>
<dbReference type="PANTHER" id="PTHR21257:SF55">
    <property type="entry name" value="DELTA(14)-STEROL REDUCTASE LBR"/>
    <property type="match status" value="1"/>
</dbReference>
<gene>
    <name evidence="12" type="ORF">ILUMI_02818</name>
</gene>
<keyword evidence="4 11" id="KW-0812">Transmembrane</keyword>
<feature type="region of interest" description="Disordered" evidence="10">
    <location>
        <begin position="1"/>
        <end position="137"/>
    </location>
</feature>
<dbReference type="GO" id="GO:0050613">
    <property type="term" value="F:Delta14-sterol reductase activity"/>
    <property type="evidence" value="ECO:0007669"/>
    <property type="project" value="TreeGrafter"/>
</dbReference>
<feature type="transmembrane region" description="Helical" evidence="11">
    <location>
        <begin position="344"/>
        <end position="365"/>
    </location>
</feature>
<protein>
    <submittedName>
        <fullName evidence="12">Uncharacterized protein</fullName>
    </submittedName>
</protein>
<feature type="transmembrane region" description="Helical" evidence="11">
    <location>
        <begin position="377"/>
        <end position="397"/>
    </location>
</feature>
<dbReference type="GO" id="GO:0005789">
    <property type="term" value="C:endoplasmic reticulum membrane"/>
    <property type="evidence" value="ECO:0007669"/>
    <property type="project" value="TreeGrafter"/>
</dbReference>
<keyword evidence="7 11" id="KW-0472">Membrane</keyword>
<feature type="compositionally biased region" description="Basic residues" evidence="10">
    <location>
        <begin position="63"/>
        <end position="88"/>
    </location>
</feature>
<accession>A0A8K0DCQ7</accession>
<dbReference type="GO" id="GO:0003677">
    <property type="term" value="F:DNA binding"/>
    <property type="evidence" value="ECO:0007669"/>
    <property type="project" value="UniProtKB-KW"/>
</dbReference>
<keyword evidence="6" id="KW-0238">DNA-binding</keyword>
<evidence type="ECO:0000256" key="8">
    <source>
        <dbReference type="ARBA" id="ARBA00023170"/>
    </source>
</evidence>
<evidence type="ECO:0000256" key="3">
    <source>
        <dbReference type="ARBA" id="ARBA00022553"/>
    </source>
</evidence>
<comment type="similarity">
    <text evidence="2">Belongs to the ERG4/ERG24 family.</text>
</comment>
<feature type="transmembrane region" description="Helical" evidence="11">
    <location>
        <begin position="260"/>
        <end position="281"/>
    </location>
</feature>
<dbReference type="PANTHER" id="PTHR21257">
    <property type="entry name" value="DELTA(14)-STEROL REDUCTASE"/>
    <property type="match status" value="1"/>
</dbReference>
<feature type="transmembrane region" description="Helical" evidence="11">
    <location>
        <begin position="543"/>
        <end position="561"/>
    </location>
</feature>
<comment type="caution">
    <text evidence="12">The sequence shown here is derived from an EMBL/GenBank/DDBJ whole genome shotgun (WGS) entry which is preliminary data.</text>
</comment>
<dbReference type="Gene3D" id="1.20.120.1630">
    <property type="match status" value="1"/>
</dbReference>
<dbReference type="OrthoDB" id="5326588at2759"/>
<feature type="transmembrane region" description="Helical" evidence="11">
    <location>
        <begin position="612"/>
        <end position="639"/>
    </location>
</feature>
<evidence type="ECO:0000256" key="2">
    <source>
        <dbReference type="ARBA" id="ARBA00005402"/>
    </source>
</evidence>
<feature type="transmembrane region" description="Helical" evidence="11">
    <location>
        <begin position="477"/>
        <end position="495"/>
    </location>
</feature>
<evidence type="ECO:0000256" key="5">
    <source>
        <dbReference type="ARBA" id="ARBA00022989"/>
    </source>
</evidence>
<comment type="subcellular location">
    <subcellularLocation>
        <location evidence="1">Nucleus inner membrane</location>
        <topology evidence="1">Multi-pass membrane protein</topology>
    </subcellularLocation>
</comment>
<feature type="compositionally biased region" description="Low complexity" evidence="10">
    <location>
        <begin position="43"/>
        <end position="62"/>
    </location>
</feature>
<dbReference type="PROSITE" id="PS50244">
    <property type="entry name" value="S5A_REDUCTASE"/>
    <property type="match status" value="1"/>
</dbReference>
<dbReference type="GO" id="GO:0006695">
    <property type="term" value="P:cholesterol biosynthetic process"/>
    <property type="evidence" value="ECO:0007669"/>
    <property type="project" value="TreeGrafter"/>
</dbReference>
<evidence type="ECO:0000313" key="12">
    <source>
        <dbReference type="EMBL" id="KAF2903369.1"/>
    </source>
</evidence>
<dbReference type="AlphaFoldDB" id="A0A8K0DCQ7"/>
<evidence type="ECO:0000256" key="4">
    <source>
        <dbReference type="ARBA" id="ARBA00022692"/>
    </source>
</evidence>
<feature type="transmembrane region" description="Helical" evidence="11">
    <location>
        <begin position="515"/>
        <end position="536"/>
    </location>
</feature>
<evidence type="ECO:0000256" key="6">
    <source>
        <dbReference type="ARBA" id="ARBA00023125"/>
    </source>
</evidence>
<dbReference type="InterPro" id="IPR001171">
    <property type="entry name" value="ERG24_DHCR-like"/>
</dbReference>
<keyword evidence="3" id="KW-0597">Phosphoprotein</keyword>
<proteinExistence type="inferred from homology"/>
<evidence type="ECO:0000256" key="10">
    <source>
        <dbReference type="SAM" id="MobiDB-lite"/>
    </source>
</evidence>
<evidence type="ECO:0000256" key="1">
    <source>
        <dbReference type="ARBA" id="ARBA00004473"/>
    </source>
</evidence>
<keyword evidence="13" id="KW-1185">Reference proteome</keyword>
<evidence type="ECO:0000313" key="13">
    <source>
        <dbReference type="Proteomes" id="UP000801492"/>
    </source>
</evidence>
<feature type="compositionally biased region" description="Basic and acidic residues" evidence="10">
    <location>
        <begin position="1"/>
        <end position="26"/>
    </location>
</feature>
<dbReference type="Proteomes" id="UP000801492">
    <property type="component" value="Unassembled WGS sequence"/>
</dbReference>
<sequence>MAKPKGETSKSAKRDESVGRNKKDTPPSRTFRKTPVREKNKSPSRTTKTPPASPSKTTAPKSPSRKSPSRKSPSRKSPSRKSPSRRSPIRREPISAKRSPGRPGRSDETSDSKRQKSTVVKSQKEIDLDTDSDSPDITHSIYLEKPKAAVRGRARRSETEFFPKVVLQNIQTVKEPTPVAEKDVSSYISLVRRPIQKSQSREIDRIVHLKHSEATIQKLTEFSDEDEIPTFRSGLVREISERRSEPKVIDEQTKAELGEWIGALLGIISTPLFVIALFICCDENQCSFTKLPNFQKYKYFSTYINTSALLAYSAYALFVAILSALPIGGSKTSGLLNKHGKLDYVLNGWFCFILTSLALVSLEYFKVPVISFILKRYFQLAISAIIIGIFIAIYLYVRSFFVPISALNPYTISNSKVYNFWVGREVNPRAFNRIDIKLYMMRLFVIGMILLNSMFIYKNVEFTKSADAQGIFDIQKVNFNPTLLVVSTLQIIYAADYLIFESALLTTYEMQYDSIGYMKTVLCFPFLPTFVTKYVYDHNVRLPTWELVAAVLIFVIGYVLYRGSNLQKNAFRKNPYSPALSHLESIPTSQGKKLIVSGYWGFVRHPNYLGDMLIWLSFALFAINAPPSIICYSDILFLLDRAQKDGNRCKKRYGTAWDRYCQRVKYVLIPKIY</sequence>
<dbReference type="EMBL" id="VTPC01001044">
    <property type="protein sequence ID" value="KAF2903369.1"/>
    <property type="molecule type" value="Genomic_DNA"/>
</dbReference>
<name>A0A8K0DCQ7_IGNLU</name>
<evidence type="ECO:0000256" key="11">
    <source>
        <dbReference type="SAM" id="Phobius"/>
    </source>
</evidence>
<evidence type="ECO:0000256" key="9">
    <source>
        <dbReference type="ARBA" id="ARBA00023242"/>
    </source>
</evidence>
<keyword evidence="5 11" id="KW-1133">Transmembrane helix</keyword>
<reference evidence="12" key="1">
    <citation type="submission" date="2019-08" db="EMBL/GenBank/DDBJ databases">
        <title>The genome of the North American firefly Photinus pyralis.</title>
        <authorList>
            <consortium name="Photinus pyralis genome working group"/>
            <person name="Fallon T.R."/>
            <person name="Sander Lower S.E."/>
            <person name="Weng J.-K."/>
        </authorList>
    </citation>
    <scope>NUCLEOTIDE SEQUENCE</scope>
    <source>
        <strain evidence="12">TRF0915ILg1</strain>
        <tissue evidence="12">Whole body</tissue>
    </source>
</reference>